<dbReference type="Proteomes" id="UP001396334">
    <property type="component" value="Unassembled WGS sequence"/>
</dbReference>
<sequence length="160" mass="17776">MGRNSFFSKTVKYSSSSGAYFDSTSCVKFSMFQICGMVEKLGLEGAFGLYWRVPGGALSKASVRPLQGDSNCMQLVNSLPRNRYIHIYLQKRQNVTGINNEGDEGDLEVDDLAVEDECDDEVVVEDEADVENDLEVEEEVVVEEEIGVEEEVGVEDDLEV</sequence>
<dbReference type="Pfam" id="PF26130">
    <property type="entry name" value="PB1-like"/>
    <property type="match status" value="1"/>
</dbReference>
<name>A0ABR2RFX0_9ROSI</name>
<accession>A0ABR2RFX0</accession>
<protein>
    <recommendedName>
        <fullName evidence="1">PB1-like domain-containing protein</fullName>
    </recommendedName>
</protein>
<evidence type="ECO:0000313" key="2">
    <source>
        <dbReference type="EMBL" id="KAK9011846.1"/>
    </source>
</evidence>
<feature type="domain" description="PB1-like" evidence="1">
    <location>
        <begin position="9"/>
        <end position="90"/>
    </location>
</feature>
<organism evidence="2 3">
    <name type="scientific">Hibiscus sabdariffa</name>
    <name type="common">roselle</name>
    <dbReference type="NCBI Taxonomy" id="183260"/>
    <lineage>
        <taxon>Eukaryota</taxon>
        <taxon>Viridiplantae</taxon>
        <taxon>Streptophyta</taxon>
        <taxon>Embryophyta</taxon>
        <taxon>Tracheophyta</taxon>
        <taxon>Spermatophyta</taxon>
        <taxon>Magnoliopsida</taxon>
        <taxon>eudicotyledons</taxon>
        <taxon>Gunneridae</taxon>
        <taxon>Pentapetalae</taxon>
        <taxon>rosids</taxon>
        <taxon>malvids</taxon>
        <taxon>Malvales</taxon>
        <taxon>Malvaceae</taxon>
        <taxon>Malvoideae</taxon>
        <taxon>Hibiscus</taxon>
    </lineage>
</organism>
<evidence type="ECO:0000313" key="3">
    <source>
        <dbReference type="Proteomes" id="UP001396334"/>
    </source>
</evidence>
<dbReference type="InterPro" id="IPR058594">
    <property type="entry name" value="PB1-like_dom_pln"/>
</dbReference>
<keyword evidence="3" id="KW-1185">Reference proteome</keyword>
<comment type="caution">
    <text evidence="2">The sequence shown here is derived from an EMBL/GenBank/DDBJ whole genome shotgun (WGS) entry which is preliminary data.</text>
</comment>
<gene>
    <name evidence="2" type="ORF">V6N11_039925</name>
</gene>
<dbReference type="EMBL" id="JBBPBN010000022">
    <property type="protein sequence ID" value="KAK9011846.1"/>
    <property type="molecule type" value="Genomic_DNA"/>
</dbReference>
<proteinExistence type="predicted"/>
<reference evidence="2 3" key="1">
    <citation type="journal article" date="2024" name="G3 (Bethesda)">
        <title>Genome assembly of Hibiscus sabdariffa L. provides insights into metabolisms of medicinal natural products.</title>
        <authorList>
            <person name="Kim T."/>
        </authorList>
    </citation>
    <scope>NUCLEOTIDE SEQUENCE [LARGE SCALE GENOMIC DNA]</scope>
    <source>
        <strain evidence="2">TK-2024</strain>
        <tissue evidence="2">Old leaves</tissue>
    </source>
</reference>
<evidence type="ECO:0000259" key="1">
    <source>
        <dbReference type="Pfam" id="PF26130"/>
    </source>
</evidence>